<name>A0A4P2QGR9_SORCE</name>
<accession>A0A4P2QGR9</accession>
<feature type="region of interest" description="Disordered" evidence="1">
    <location>
        <begin position="41"/>
        <end position="67"/>
    </location>
</feature>
<organism evidence="2 3">
    <name type="scientific">Sorangium cellulosum</name>
    <name type="common">Polyangium cellulosum</name>
    <dbReference type="NCBI Taxonomy" id="56"/>
    <lineage>
        <taxon>Bacteria</taxon>
        <taxon>Pseudomonadati</taxon>
        <taxon>Myxococcota</taxon>
        <taxon>Polyangia</taxon>
        <taxon>Polyangiales</taxon>
        <taxon>Polyangiaceae</taxon>
        <taxon>Sorangium</taxon>
    </lineage>
</organism>
<dbReference type="Proteomes" id="UP000295497">
    <property type="component" value="Chromosome"/>
</dbReference>
<evidence type="ECO:0000313" key="3">
    <source>
        <dbReference type="Proteomes" id="UP000295497"/>
    </source>
</evidence>
<sequence length="67" mass="7420">MRRTFAIDVLECPTCKGRMKLVAMITEPRNIVRFLSALGEPTDVPARSPQPGTTVLEKHRCAPQGAR</sequence>
<reference evidence="2 3" key="1">
    <citation type="submission" date="2015-09" db="EMBL/GenBank/DDBJ databases">
        <title>Sorangium comparison.</title>
        <authorList>
            <person name="Zaburannyi N."/>
            <person name="Bunk B."/>
            <person name="Overmann J."/>
            <person name="Mueller R."/>
        </authorList>
    </citation>
    <scope>NUCLEOTIDE SEQUENCE [LARGE SCALE GENOMIC DNA]</scope>
    <source>
        <strain evidence="2 3">So ce836</strain>
    </source>
</reference>
<protein>
    <submittedName>
        <fullName evidence="2">Uncharacterized protein</fullName>
    </submittedName>
</protein>
<evidence type="ECO:0000313" key="2">
    <source>
        <dbReference type="EMBL" id="AUX29005.1"/>
    </source>
</evidence>
<proteinExistence type="predicted"/>
<dbReference type="EMBL" id="CP012672">
    <property type="protein sequence ID" value="AUX29005.1"/>
    <property type="molecule type" value="Genomic_DNA"/>
</dbReference>
<evidence type="ECO:0000256" key="1">
    <source>
        <dbReference type="SAM" id="MobiDB-lite"/>
    </source>
</evidence>
<gene>
    <name evidence="2" type="ORF">SOCE836_010900</name>
</gene>
<dbReference type="AlphaFoldDB" id="A0A4P2QGR9"/>